<dbReference type="CDD" id="cd14824">
    <property type="entry name" value="Longin"/>
    <property type="match status" value="1"/>
</dbReference>
<dbReference type="PROSITE" id="PS50892">
    <property type="entry name" value="V_SNARE"/>
    <property type="match status" value="1"/>
</dbReference>
<evidence type="ECO:0000256" key="5">
    <source>
        <dbReference type="SAM" id="Phobius"/>
    </source>
</evidence>
<dbReference type="SMART" id="SM01270">
    <property type="entry name" value="Longin"/>
    <property type="match status" value="1"/>
</dbReference>
<dbReference type="GO" id="GO:0012505">
    <property type="term" value="C:endomembrane system"/>
    <property type="evidence" value="ECO:0007669"/>
    <property type="project" value="UniProtKB-SubCell"/>
</dbReference>
<dbReference type="InterPro" id="IPR051097">
    <property type="entry name" value="Synaptobrevin-like_transport"/>
</dbReference>
<dbReference type="CDD" id="cd15843">
    <property type="entry name" value="R-SNARE"/>
    <property type="match status" value="1"/>
</dbReference>
<evidence type="ECO:0000256" key="4">
    <source>
        <dbReference type="PROSITE-ProRule" id="PRU00290"/>
    </source>
</evidence>
<comment type="caution">
    <text evidence="8">The sequence shown here is derived from an EMBL/GenBank/DDBJ whole genome shotgun (WGS) entry which is preliminary data.</text>
</comment>
<proteinExistence type="inferred from homology"/>
<keyword evidence="9" id="KW-1185">Reference proteome</keyword>
<dbReference type="Proteomes" id="UP000036987">
    <property type="component" value="Unassembled WGS sequence"/>
</dbReference>
<dbReference type="SUPFAM" id="SSF58038">
    <property type="entry name" value="SNARE fusion complex"/>
    <property type="match status" value="1"/>
</dbReference>
<dbReference type="SUPFAM" id="SSF64356">
    <property type="entry name" value="SNARE-like"/>
    <property type="match status" value="1"/>
</dbReference>
<evidence type="ECO:0000259" key="6">
    <source>
        <dbReference type="PROSITE" id="PS50859"/>
    </source>
</evidence>
<dbReference type="InterPro" id="IPR011012">
    <property type="entry name" value="Longin-like_dom_sf"/>
</dbReference>
<comment type="similarity">
    <text evidence="1">Belongs to the synaptobrevin family.</text>
</comment>
<dbReference type="AlphaFoldDB" id="A0A0K9PIV0"/>
<dbReference type="InterPro" id="IPR010908">
    <property type="entry name" value="Longin_dom"/>
</dbReference>
<dbReference type="InterPro" id="IPR042855">
    <property type="entry name" value="V_SNARE_CC"/>
</dbReference>
<dbReference type="STRING" id="29655.A0A0K9PIV0"/>
<dbReference type="PROSITE" id="PS50859">
    <property type="entry name" value="LONGIN"/>
    <property type="match status" value="1"/>
</dbReference>
<dbReference type="GO" id="GO:0005737">
    <property type="term" value="C:cytoplasm"/>
    <property type="evidence" value="ECO:0007669"/>
    <property type="project" value="UniProtKB-ARBA"/>
</dbReference>
<comment type="subcellular location">
    <subcellularLocation>
        <location evidence="3">Endomembrane system</location>
        <topology evidence="3">Single-pass type IV membrane protein</topology>
    </subcellularLocation>
</comment>
<dbReference type="PANTHER" id="PTHR21136:SF176">
    <property type="entry name" value="VESICLE-ASSOCIATED MEMBRANE PROTEIN 721"/>
    <property type="match status" value="1"/>
</dbReference>
<evidence type="ECO:0000313" key="9">
    <source>
        <dbReference type="Proteomes" id="UP000036987"/>
    </source>
</evidence>
<sequence>MKFTGNFTSIAAQCLQKLPATDNKFNYSCNDYTFNYLVQNGCSIVSDHVLISSAYCVVALESVGREIPIAFLERVKNDFTTRLDRGQSDTAVAWSKMKDHMQYFIENQEISKFSKYNAKISEVQSVMTESYEKVITRGVNIESLMYKAKELRSQTEVFKKTIKVRWWRKMKIKLDVLVEKIKTKLNVLVENMKIKLIVLGIIIVVLSIYYNLPREYLKISVPEIR</sequence>
<dbReference type="PANTHER" id="PTHR21136">
    <property type="entry name" value="SNARE PROTEINS"/>
    <property type="match status" value="1"/>
</dbReference>
<keyword evidence="5" id="KW-1133">Transmembrane helix</keyword>
<dbReference type="Pfam" id="PF00957">
    <property type="entry name" value="Synaptobrevin"/>
    <property type="match status" value="1"/>
</dbReference>
<feature type="domain" description="V-SNARE coiled-coil homology" evidence="7">
    <location>
        <begin position="112"/>
        <end position="173"/>
    </location>
</feature>
<protein>
    <submittedName>
        <fullName evidence="8">Uncharacterized protein</fullName>
    </submittedName>
</protein>
<evidence type="ECO:0000313" key="8">
    <source>
        <dbReference type="EMBL" id="KMZ68142.1"/>
    </source>
</evidence>
<evidence type="ECO:0000256" key="3">
    <source>
        <dbReference type="ARBA" id="ARBA00046280"/>
    </source>
</evidence>
<organism evidence="8 9">
    <name type="scientific">Zostera marina</name>
    <name type="common">Eelgrass</name>
    <dbReference type="NCBI Taxonomy" id="29655"/>
    <lineage>
        <taxon>Eukaryota</taxon>
        <taxon>Viridiplantae</taxon>
        <taxon>Streptophyta</taxon>
        <taxon>Embryophyta</taxon>
        <taxon>Tracheophyta</taxon>
        <taxon>Spermatophyta</taxon>
        <taxon>Magnoliopsida</taxon>
        <taxon>Liliopsida</taxon>
        <taxon>Zosteraceae</taxon>
        <taxon>Zostera</taxon>
    </lineage>
</organism>
<evidence type="ECO:0000256" key="1">
    <source>
        <dbReference type="ARBA" id="ARBA00008025"/>
    </source>
</evidence>
<dbReference type="Gene3D" id="3.30.450.50">
    <property type="entry name" value="Longin domain"/>
    <property type="match status" value="1"/>
</dbReference>
<dbReference type="OrthoDB" id="248747at2759"/>
<feature type="transmembrane region" description="Helical" evidence="5">
    <location>
        <begin position="194"/>
        <end position="212"/>
    </location>
</feature>
<feature type="domain" description="Longin" evidence="6">
    <location>
        <begin position="1"/>
        <end position="105"/>
    </location>
</feature>
<evidence type="ECO:0000259" key="7">
    <source>
        <dbReference type="PROSITE" id="PS50892"/>
    </source>
</evidence>
<accession>A0A0K9PIV0</accession>
<keyword evidence="5" id="KW-0812">Transmembrane</keyword>
<dbReference type="EMBL" id="LFYR01000863">
    <property type="protein sequence ID" value="KMZ68142.1"/>
    <property type="molecule type" value="Genomic_DNA"/>
</dbReference>
<reference evidence="9" key="1">
    <citation type="journal article" date="2016" name="Nature">
        <title>The genome of the seagrass Zostera marina reveals angiosperm adaptation to the sea.</title>
        <authorList>
            <person name="Olsen J.L."/>
            <person name="Rouze P."/>
            <person name="Verhelst B."/>
            <person name="Lin Y.-C."/>
            <person name="Bayer T."/>
            <person name="Collen J."/>
            <person name="Dattolo E."/>
            <person name="De Paoli E."/>
            <person name="Dittami S."/>
            <person name="Maumus F."/>
            <person name="Michel G."/>
            <person name="Kersting A."/>
            <person name="Lauritano C."/>
            <person name="Lohaus R."/>
            <person name="Toepel M."/>
            <person name="Tonon T."/>
            <person name="Vanneste K."/>
            <person name="Amirebrahimi M."/>
            <person name="Brakel J."/>
            <person name="Bostroem C."/>
            <person name="Chovatia M."/>
            <person name="Grimwood J."/>
            <person name="Jenkins J.W."/>
            <person name="Jueterbock A."/>
            <person name="Mraz A."/>
            <person name="Stam W.T."/>
            <person name="Tice H."/>
            <person name="Bornberg-Bauer E."/>
            <person name="Green P.J."/>
            <person name="Pearson G.A."/>
            <person name="Procaccini G."/>
            <person name="Duarte C.M."/>
            <person name="Schmutz J."/>
            <person name="Reusch T.B.H."/>
            <person name="Van de Peer Y."/>
        </authorList>
    </citation>
    <scope>NUCLEOTIDE SEQUENCE [LARGE SCALE GENOMIC DNA]</scope>
    <source>
        <strain evidence="9">cv. Finnish</strain>
    </source>
</reference>
<evidence type="ECO:0000256" key="2">
    <source>
        <dbReference type="ARBA" id="ARBA00023136"/>
    </source>
</evidence>
<keyword evidence="2 5" id="KW-0472">Membrane</keyword>
<dbReference type="Gene3D" id="1.20.5.110">
    <property type="match status" value="1"/>
</dbReference>
<name>A0A0K9PIV0_ZOSMR</name>
<dbReference type="Pfam" id="PF13774">
    <property type="entry name" value="Longin"/>
    <property type="match status" value="1"/>
</dbReference>
<gene>
    <name evidence="8" type="ORF">ZOSMA_249G00020</name>
</gene>
<keyword evidence="4" id="KW-0175">Coiled coil</keyword>